<proteinExistence type="predicted"/>
<dbReference type="AlphaFoldDB" id="A0AAV0AYZ8"/>
<accession>A0AAV0AYZ8</accession>
<name>A0AAV0AYZ8_PHAPC</name>
<dbReference type="Proteomes" id="UP001153365">
    <property type="component" value="Unassembled WGS sequence"/>
</dbReference>
<comment type="caution">
    <text evidence="1">The sequence shown here is derived from an EMBL/GenBank/DDBJ whole genome shotgun (WGS) entry which is preliminary data.</text>
</comment>
<organism evidence="1 2">
    <name type="scientific">Phakopsora pachyrhizi</name>
    <name type="common">Asian soybean rust disease fungus</name>
    <dbReference type="NCBI Taxonomy" id="170000"/>
    <lineage>
        <taxon>Eukaryota</taxon>
        <taxon>Fungi</taxon>
        <taxon>Dikarya</taxon>
        <taxon>Basidiomycota</taxon>
        <taxon>Pucciniomycotina</taxon>
        <taxon>Pucciniomycetes</taxon>
        <taxon>Pucciniales</taxon>
        <taxon>Phakopsoraceae</taxon>
        <taxon>Phakopsora</taxon>
    </lineage>
</organism>
<dbReference type="EMBL" id="CALTRL010002142">
    <property type="protein sequence ID" value="CAH7674824.1"/>
    <property type="molecule type" value="Genomic_DNA"/>
</dbReference>
<reference evidence="1" key="1">
    <citation type="submission" date="2022-06" db="EMBL/GenBank/DDBJ databases">
        <authorList>
            <consortium name="SYNGENTA / RWTH Aachen University"/>
        </authorList>
    </citation>
    <scope>NUCLEOTIDE SEQUENCE</scope>
</reference>
<protein>
    <submittedName>
        <fullName evidence="1">Uncharacterized protein</fullName>
    </submittedName>
</protein>
<evidence type="ECO:0000313" key="2">
    <source>
        <dbReference type="Proteomes" id="UP001153365"/>
    </source>
</evidence>
<sequence length="75" mass="8760">MANLTMLLDIFHNIVDFQLPHGYPRIYPEYQIPYDTNPSRSTLQSSYKQDNAKNDLKLFQKLMPSASWEAIIIVD</sequence>
<keyword evidence="2" id="KW-1185">Reference proteome</keyword>
<evidence type="ECO:0000313" key="1">
    <source>
        <dbReference type="EMBL" id="CAH7674824.1"/>
    </source>
</evidence>
<gene>
    <name evidence="1" type="ORF">PPACK8108_LOCUS9753</name>
</gene>